<reference evidence="3 4" key="1">
    <citation type="journal article" date="2023" name="Sci. Data">
        <title>Genome assembly of the Korean intertidal mud-creeper Batillaria attramentaria.</title>
        <authorList>
            <person name="Patra A.K."/>
            <person name="Ho P.T."/>
            <person name="Jun S."/>
            <person name="Lee S.J."/>
            <person name="Kim Y."/>
            <person name="Won Y.J."/>
        </authorList>
    </citation>
    <scope>NUCLEOTIDE SEQUENCE [LARGE SCALE GENOMIC DNA]</scope>
    <source>
        <strain evidence="3">Wonlab-2016</strain>
    </source>
</reference>
<evidence type="ECO:0000313" key="4">
    <source>
        <dbReference type="Proteomes" id="UP001519460"/>
    </source>
</evidence>
<accession>A0ABD0K0X3</accession>
<keyword evidence="4" id="KW-1185">Reference proteome</keyword>
<dbReference type="InterPro" id="IPR011701">
    <property type="entry name" value="MFS"/>
</dbReference>
<feature type="transmembrane region" description="Helical" evidence="2">
    <location>
        <begin position="369"/>
        <end position="388"/>
    </location>
</feature>
<feature type="transmembrane region" description="Helical" evidence="2">
    <location>
        <begin position="305"/>
        <end position="325"/>
    </location>
</feature>
<dbReference type="PANTHER" id="PTHR11360:SF284">
    <property type="entry name" value="EG:103B4.3 PROTEIN-RELATED"/>
    <property type="match status" value="1"/>
</dbReference>
<evidence type="ECO:0000256" key="2">
    <source>
        <dbReference type="SAM" id="Phobius"/>
    </source>
</evidence>
<keyword evidence="2" id="KW-0472">Membrane</keyword>
<dbReference type="Proteomes" id="UP001519460">
    <property type="component" value="Unassembled WGS sequence"/>
</dbReference>
<dbReference type="InterPro" id="IPR050327">
    <property type="entry name" value="Proton-linked_MCT"/>
</dbReference>
<name>A0ABD0K0X3_9CAEN</name>
<proteinExistence type="predicted"/>
<feature type="compositionally biased region" description="Basic and acidic residues" evidence="1">
    <location>
        <begin position="188"/>
        <end position="205"/>
    </location>
</feature>
<dbReference type="InterPro" id="IPR036259">
    <property type="entry name" value="MFS_trans_sf"/>
</dbReference>
<organism evidence="3 4">
    <name type="scientific">Batillaria attramentaria</name>
    <dbReference type="NCBI Taxonomy" id="370345"/>
    <lineage>
        <taxon>Eukaryota</taxon>
        <taxon>Metazoa</taxon>
        <taxon>Spiralia</taxon>
        <taxon>Lophotrochozoa</taxon>
        <taxon>Mollusca</taxon>
        <taxon>Gastropoda</taxon>
        <taxon>Caenogastropoda</taxon>
        <taxon>Sorbeoconcha</taxon>
        <taxon>Cerithioidea</taxon>
        <taxon>Batillariidae</taxon>
        <taxon>Batillaria</taxon>
    </lineage>
</organism>
<feature type="transmembrane region" description="Helical" evidence="2">
    <location>
        <begin position="394"/>
        <end position="415"/>
    </location>
</feature>
<feature type="transmembrane region" description="Helical" evidence="2">
    <location>
        <begin position="422"/>
        <end position="445"/>
    </location>
</feature>
<dbReference type="SUPFAM" id="SSF103473">
    <property type="entry name" value="MFS general substrate transporter"/>
    <property type="match status" value="1"/>
</dbReference>
<feature type="transmembrane region" description="Helical" evidence="2">
    <location>
        <begin position="465"/>
        <end position="485"/>
    </location>
</feature>
<feature type="transmembrane region" description="Helical" evidence="2">
    <location>
        <begin position="337"/>
        <end position="357"/>
    </location>
</feature>
<gene>
    <name evidence="3" type="ORF">BaRGS_00027781</name>
</gene>
<sequence>MTHPVDRGWAWVVLVASLGNRYVSGALVYLVGVIHVELLNKFHKNATTTAWAGAIFSSLQMLGGPLATWFVDNYGCRITMVTGAVLLCAGFTASAFAPSISVLVVTYGLIAVFLVISFNFSRLLGLASGISVSASAVGILSGSLITQSLIDTYGLSGAFLLIGALSLHHAVFAMVYRPTPYEGKRLAESRKLTEANPSNEERTELFTEGEVSTEDTLYEDNEQSGNNGSNSVEKDHHEMADVSDNIDTLGKSPDVKVKVKVESSRTQPSKADPQSCKGDCRCNWASGRLRQQMEGLLPLVKNRAFVCHCVAILFASVSVAGIFLHLPEYSKTLGTDITRAATLFVGVGIFSFVSRLGSGYLITGLKVNALHLSVFLSAASAISTSLFPLYSGTYLGQMVFACLFGLSTGGFNTLINVLTVELVGFGDTLAMAYGMGVFVMGVGYVAGPPLAGVIVDSGGTYQHSFIFLGLAMFAAAVFDLLAKVVHTPHTTDRQVTGIVKMESSEAVDTLLPKGN</sequence>
<dbReference type="Pfam" id="PF07690">
    <property type="entry name" value="MFS_1"/>
    <property type="match status" value="1"/>
</dbReference>
<evidence type="ECO:0008006" key="5">
    <source>
        <dbReference type="Google" id="ProtNLM"/>
    </source>
</evidence>
<feature type="transmembrane region" description="Helical" evidence="2">
    <location>
        <begin position="51"/>
        <end position="71"/>
    </location>
</feature>
<feature type="transmembrane region" description="Helical" evidence="2">
    <location>
        <begin position="157"/>
        <end position="176"/>
    </location>
</feature>
<protein>
    <recommendedName>
        <fullName evidence="5">Major facilitator superfamily (MFS) profile domain-containing protein</fullName>
    </recommendedName>
</protein>
<dbReference type="AlphaFoldDB" id="A0ABD0K0X3"/>
<dbReference type="EMBL" id="JACVVK020000270">
    <property type="protein sequence ID" value="KAK7480966.1"/>
    <property type="molecule type" value="Genomic_DNA"/>
</dbReference>
<keyword evidence="2" id="KW-1133">Transmembrane helix</keyword>
<feature type="region of interest" description="Disordered" evidence="1">
    <location>
        <begin position="188"/>
        <end position="234"/>
    </location>
</feature>
<feature type="transmembrane region" description="Helical" evidence="2">
    <location>
        <begin position="83"/>
        <end position="116"/>
    </location>
</feature>
<feature type="transmembrane region" description="Helical" evidence="2">
    <location>
        <begin position="123"/>
        <end position="145"/>
    </location>
</feature>
<comment type="caution">
    <text evidence="3">The sequence shown here is derived from an EMBL/GenBank/DDBJ whole genome shotgun (WGS) entry which is preliminary data.</text>
</comment>
<dbReference type="PANTHER" id="PTHR11360">
    <property type="entry name" value="MONOCARBOXYLATE TRANSPORTER"/>
    <property type="match status" value="1"/>
</dbReference>
<dbReference type="Gene3D" id="1.20.1250.20">
    <property type="entry name" value="MFS general substrate transporter like domains"/>
    <property type="match status" value="1"/>
</dbReference>
<keyword evidence="2" id="KW-0812">Transmembrane</keyword>
<evidence type="ECO:0000313" key="3">
    <source>
        <dbReference type="EMBL" id="KAK7480966.1"/>
    </source>
</evidence>
<feature type="transmembrane region" description="Helical" evidence="2">
    <location>
        <begin position="20"/>
        <end position="39"/>
    </location>
</feature>
<evidence type="ECO:0000256" key="1">
    <source>
        <dbReference type="SAM" id="MobiDB-lite"/>
    </source>
</evidence>
<feature type="compositionally biased region" description="Acidic residues" evidence="1">
    <location>
        <begin position="211"/>
        <end position="222"/>
    </location>
</feature>